<comment type="caution">
    <text evidence="14">The sequence shown here is derived from an EMBL/GenBank/DDBJ whole genome shotgun (WGS) entry which is preliminary data.</text>
</comment>
<sequence>MRRLSLFLMVTLLLGLSAPAFADEPARVPQVGQAAPAFRLQDQNGKWQTPGDHQGRWLVLYFYPKDFTPGCTTEVCSFRDDIAKLRQAGAEVLGVSLDDVKSHADFAAKYHVPFPLLSDADSTTAQAYGVLTSKLGFKYARRTTFLIDPRGKIAKVYQDVDPEQNSAQLLADLNTLKR</sequence>
<comment type="function">
    <text evidence="1">Thiol-specific peroxidase that catalyzes the reduction of hydrogen peroxide and organic hydroperoxides to water and alcohols, respectively. Plays a role in cell protection against oxidative stress by detoxifying peroxides and as sensor of hydrogen peroxide-mediated signaling events.</text>
</comment>
<dbReference type="InterPro" id="IPR036249">
    <property type="entry name" value="Thioredoxin-like_sf"/>
</dbReference>
<evidence type="ECO:0000256" key="12">
    <source>
        <dbReference type="SAM" id="SignalP"/>
    </source>
</evidence>
<dbReference type="InterPro" id="IPR000866">
    <property type="entry name" value="AhpC/TSA"/>
</dbReference>
<accession>A0ABV9C812</accession>
<dbReference type="PROSITE" id="PS51352">
    <property type="entry name" value="THIOREDOXIN_2"/>
    <property type="match status" value="1"/>
</dbReference>
<dbReference type="RefSeq" id="WP_266152217.1">
    <property type="nucleotide sequence ID" value="NZ_CP064028.1"/>
</dbReference>
<dbReference type="GO" id="GO:0140824">
    <property type="term" value="F:thioredoxin-dependent peroxiredoxin activity"/>
    <property type="evidence" value="ECO:0007669"/>
    <property type="project" value="UniProtKB-EC"/>
</dbReference>
<dbReference type="PANTHER" id="PTHR42801:SF4">
    <property type="entry name" value="AHPC_TSA FAMILY PROTEIN"/>
    <property type="match status" value="1"/>
</dbReference>
<feature type="signal peptide" evidence="12">
    <location>
        <begin position="1"/>
        <end position="22"/>
    </location>
</feature>
<proteinExistence type="inferred from homology"/>
<keyword evidence="4" id="KW-0049">Antioxidant</keyword>
<evidence type="ECO:0000256" key="3">
    <source>
        <dbReference type="ARBA" id="ARBA00022559"/>
    </source>
</evidence>
<comment type="similarity">
    <text evidence="9">Belongs to the peroxiredoxin family. BCP/PrxQ subfamily.</text>
</comment>
<keyword evidence="6" id="KW-1015">Disulfide bond</keyword>
<evidence type="ECO:0000256" key="9">
    <source>
        <dbReference type="ARBA" id="ARBA00038489"/>
    </source>
</evidence>
<dbReference type="Gene3D" id="3.40.30.10">
    <property type="entry name" value="Glutaredoxin"/>
    <property type="match status" value="1"/>
</dbReference>
<evidence type="ECO:0000256" key="8">
    <source>
        <dbReference type="ARBA" id="ARBA00032824"/>
    </source>
</evidence>
<dbReference type="EMBL" id="JBHSGA010000021">
    <property type="protein sequence ID" value="MFC4528878.1"/>
    <property type="molecule type" value="Genomic_DNA"/>
</dbReference>
<reference evidence="15" key="1">
    <citation type="journal article" date="2019" name="Int. J. Syst. Evol. Microbiol.">
        <title>The Global Catalogue of Microorganisms (GCM) 10K type strain sequencing project: providing services to taxonomists for standard genome sequencing and annotation.</title>
        <authorList>
            <consortium name="The Broad Institute Genomics Platform"/>
            <consortium name="The Broad Institute Genome Sequencing Center for Infectious Disease"/>
            <person name="Wu L."/>
            <person name="Ma J."/>
        </authorList>
    </citation>
    <scope>NUCLEOTIDE SEQUENCE [LARGE SCALE GENOMIC DNA]</scope>
    <source>
        <strain evidence="15">CCM 4481</strain>
    </source>
</reference>
<evidence type="ECO:0000256" key="11">
    <source>
        <dbReference type="ARBA" id="ARBA00049091"/>
    </source>
</evidence>
<keyword evidence="7" id="KW-0676">Redox-active center</keyword>
<dbReference type="EC" id="1.11.1.24" evidence="2"/>
<gene>
    <name evidence="14" type="ORF">ACFO5W_19705</name>
</gene>
<evidence type="ECO:0000256" key="5">
    <source>
        <dbReference type="ARBA" id="ARBA00023002"/>
    </source>
</evidence>
<keyword evidence="12" id="KW-0732">Signal</keyword>
<feature type="domain" description="Thioredoxin" evidence="13">
    <location>
        <begin position="29"/>
        <end position="178"/>
    </location>
</feature>
<feature type="chain" id="PRO_5045652889" description="thioredoxin-dependent peroxiredoxin" evidence="12">
    <location>
        <begin position="23"/>
        <end position="178"/>
    </location>
</feature>
<evidence type="ECO:0000313" key="15">
    <source>
        <dbReference type="Proteomes" id="UP001595961"/>
    </source>
</evidence>
<dbReference type="Proteomes" id="UP001595961">
    <property type="component" value="Unassembled WGS sequence"/>
</dbReference>
<comment type="catalytic activity">
    <reaction evidence="11">
        <text>a hydroperoxide + [thioredoxin]-dithiol = an alcohol + [thioredoxin]-disulfide + H2O</text>
        <dbReference type="Rhea" id="RHEA:62620"/>
        <dbReference type="Rhea" id="RHEA-COMP:10698"/>
        <dbReference type="Rhea" id="RHEA-COMP:10700"/>
        <dbReference type="ChEBI" id="CHEBI:15377"/>
        <dbReference type="ChEBI" id="CHEBI:29950"/>
        <dbReference type="ChEBI" id="CHEBI:30879"/>
        <dbReference type="ChEBI" id="CHEBI:35924"/>
        <dbReference type="ChEBI" id="CHEBI:50058"/>
        <dbReference type="EC" id="1.11.1.24"/>
    </reaction>
</comment>
<evidence type="ECO:0000256" key="10">
    <source>
        <dbReference type="ARBA" id="ARBA00042639"/>
    </source>
</evidence>
<keyword evidence="15" id="KW-1185">Reference proteome</keyword>
<dbReference type="PANTHER" id="PTHR42801">
    <property type="entry name" value="THIOREDOXIN-DEPENDENT PEROXIDE REDUCTASE"/>
    <property type="match status" value="1"/>
</dbReference>
<evidence type="ECO:0000256" key="4">
    <source>
        <dbReference type="ARBA" id="ARBA00022862"/>
    </source>
</evidence>
<name>A0ABV9C812_9GAMM</name>
<keyword evidence="3 14" id="KW-0575">Peroxidase</keyword>
<organism evidence="14 15">
    <name type="scientific">Dyella halodurans</name>
    <dbReference type="NCBI Taxonomy" id="1920171"/>
    <lineage>
        <taxon>Bacteria</taxon>
        <taxon>Pseudomonadati</taxon>
        <taxon>Pseudomonadota</taxon>
        <taxon>Gammaproteobacteria</taxon>
        <taxon>Lysobacterales</taxon>
        <taxon>Rhodanobacteraceae</taxon>
        <taxon>Dyella</taxon>
    </lineage>
</organism>
<dbReference type="SUPFAM" id="SSF52833">
    <property type="entry name" value="Thioredoxin-like"/>
    <property type="match status" value="1"/>
</dbReference>
<evidence type="ECO:0000259" key="13">
    <source>
        <dbReference type="PROSITE" id="PS51352"/>
    </source>
</evidence>
<evidence type="ECO:0000256" key="7">
    <source>
        <dbReference type="ARBA" id="ARBA00023284"/>
    </source>
</evidence>
<dbReference type="Pfam" id="PF00578">
    <property type="entry name" value="AhpC-TSA"/>
    <property type="match status" value="1"/>
</dbReference>
<evidence type="ECO:0000313" key="14">
    <source>
        <dbReference type="EMBL" id="MFC4528878.1"/>
    </source>
</evidence>
<evidence type="ECO:0000256" key="2">
    <source>
        <dbReference type="ARBA" id="ARBA00013017"/>
    </source>
</evidence>
<evidence type="ECO:0000256" key="6">
    <source>
        <dbReference type="ARBA" id="ARBA00023157"/>
    </source>
</evidence>
<protein>
    <recommendedName>
        <fullName evidence="2">thioredoxin-dependent peroxiredoxin</fullName>
        <ecNumber evidence="2">1.11.1.24</ecNumber>
    </recommendedName>
    <alternativeName>
        <fullName evidence="8">Thioredoxin peroxidase</fullName>
    </alternativeName>
    <alternativeName>
        <fullName evidence="10">Thioredoxin-dependent peroxiredoxin Bcp</fullName>
    </alternativeName>
</protein>
<keyword evidence="5 14" id="KW-0560">Oxidoreductase</keyword>
<dbReference type="CDD" id="cd03017">
    <property type="entry name" value="PRX_BCP"/>
    <property type="match status" value="1"/>
</dbReference>
<evidence type="ECO:0000256" key="1">
    <source>
        <dbReference type="ARBA" id="ARBA00003330"/>
    </source>
</evidence>
<dbReference type="InterPro" id="IPR050924">
    <property type="entry name" value="Peroxiredoxin_BCP/PrxQ"/>
</dbReference>
<dbReference type="InterPro" id="IPR013766">
    <property type="entry name" value="Thioredoxin_domain"/>
</dbReference>